<accession>A0ABT3CRJ9</accession>
<dbReference type="InterPro" id="IPR003661">
    <property type="entry name" value="HisK_dim/P_dom"/>
</dbReference>
<keyword evidence="4" id="KW-0808">Transferase</keyword>
<keyword evidence="6" id="KW-0175">Coiled coil</keyword>
<dbReference type="EMBL" id="JAOYOD010000001">
    <property type="protein sequence ID" value="MCV9386191.1"/>
    <property type="molecule type" value="Genomic_DNA"/>
</dbReference>
<dbReference type="SMART" id="SM00387">
    <property type="entry name" value="HATPase_c"/>
    <property type="match status" value="1"/>
</dbReference>
<feature type="domain" description="Histidine kinase" evidence="7">
    <location>
        <begin position="148"/>
        <end position="358"/>
    </location>
</feature>
<dbReference type="GO" id="GO:0005524">
    <property type="term" value="F:ATP binding"/>
    <property type="evidence" value="ECO:0007669"/>
    <property type="project" value="UniProtKB-KW"/>
</dbReference>
<keyword evidence="8" id="KW-0067">ATP-binding</keyword>
<dbReference type="InterPro" id="IPR036890">
    <property type="entry name" value="HATPase_C_sf"/>
</dbReference>
<dbReference type="Pfam" id="PF00512">
    <property type="entry name" value="HisKA"/>
    <property type="match status" value="1"/>
</dbReference>
<feature type="coiled-coil region" evidence="6">
    <location>
        <begin position="118"/>
        <end position="148"/>
    </location>
</feature>
<dbReference type="Gene3D" id="3.30.565.10">
    <property type="entry name" value="Histidine kinase-like ATPase, C-terminal domain"/>
    <property type="match status" value="1"/>
</dbReference>
<evidence type="ECO:0000256" key="3">
    <source>
        <dbReference type="ARBA" id="ARBA00022553"/>
    </source>
</evidence>
<protein>
    <recommendedName>
        <fullName evidence="2">histidine kinase</fullName>
        <ecNumber evidence="2">2.7.13.3</ecNumber>
    </recommendedName>
</protein>
<comment type="caution">
    <text evidence="8">The sequence shown here is derived from an EMBL/GenBank/DDBJ whole genome shotgun (WGS) entry which is preliminary data.</text>
</comment>
<keyword evidence="8" id="KW-0547">Nucleotide-binding</keyword>
<dbReference type="CDD" id="cd00082">
    <property type="entry name" value="HisKA"/>
    <property type="match status" value="1"/>
</dbReference>
<dbReference type="SUPFAM" id="SSF47384">
    <property type="entry name" value="Homodimeric domain of signal transducing histidine kinase"/>
    <property type="match status" value="1"/>
</dbReference>
<evidence type="ECO:0000256" key="4">
    <source>
        <dbReference type="ARBA" id="ARBA00022679"/>
    </source>
</evidence>
<reference evidence="8 9" key="1">
    <citation type="submission" date="2022-10" db="EMBL/GenBank/DDBJ databases">
        <title>Comparative genomics and taxonomic characterization of three novel marine species of genus Reichenbachiella exhibiting antioxidant and polysaccharide degradation activities.</title>
        <authorList>
            <person name="Muhammad N."/>
            <person name="Lee Y.-J."/>
            <person name="Ko J."/>
            <person name="Kim S.-G."/>
        </authorList>
    </citation>
    <scope>NUCLEOTIDE SEQUENCE [LARGE SCALE GENOMIC DNA]</scope>
    <source>
        <strain evidence="8 9">ABR2-5</strain>
    </source>
</reference>
<organism evidence="8 9">
    <name type="scientific">Reichenbachiella ulvae</name>
    <dbReference type="NCBI Taxonomy" id="2980104"/>
    <lineage>
        <taxon>Bacteria</taxon>
        <taxon>Pseudomonadati</taxon>
        <taxon>Bacteroidota</taxon>
        <taxon>Cytophagia</taxon>
        <taxon>Cytophagales</taxon>
        <taxon>Reichenbachiellaceae</taxon>
        <taxon>Reichenbachiella</taxon>
    </lineage>
</organism>
<dbReference type="SUPFAM" id="SSF55874">
    <property type="entry name" value="ATPase domain of HSP90 chaperone/DNA topoisomerase II/histidine kinase"/>
    <property type="match status" value="1"/>
</dbReference>
<sequence length="358" mass="40842">MTELLDFETLIQTFDDLPMGVGIFEVPDTSDSKSIRYIYMNKVILYEMRKAKEEVFGKKIIEVAPEAFEHEGGLMVMDTYRKVAAEGKSINLGLVEYSNHMVAGTYECSVHPIKENYVYVMLRNVTELEQKKQELEQKNNELRQYAIIASHDLKSPLNTVSEIINLIELQFKLDDSLSELLHFISDSTHRMRNVIDALLDHGRIGQGKEKTMVDCQKLLEVIQQDLATKIKETNAIIEVGKMPQIMGYKTELRLLFQNLISNGIKFSKPGLAPKVKISAKKLKGWTFTVEDNGIGIDKQFQEQIFNIFERLHDRRKYDGSGIGLAHCKKIIELHKGEIWVKSKPGEGSAFHFSIPCSV</sequence>
<dbReference type="SMART" id="SM00388">
    <property type="entry name" value="HisKA"/>
    <property type="match status" value="1"/>
</dbReference>
<evidence type="ECO:0000259" key="7">
    <source>
        <dbReference type="PROSITE" id="PS50109"/>
    </source>
</evidence>
<dbReference type="PROSITE" id="PS50109">
    <property type="entry name" value="HIS_KIN"/>
    <property type="match status" value="1"/>
</dbReference>
<keyword evidence="9" id="KW-1185">Reference proteome</keyword>
<keyword evidence="5" id="KW-0418">Kinase</keyword>
<gene>
    <name evidence="8" type="ORF">N7U62_05920</name>
</gene>
<dbReference type="Gene3D" id="3.30.450.20">
    <property type="entry name" value="PAS domain"/>
    <property type="match status" value="1"/>
</dbReference>
<dbReference type="Gene3D" id="1.10.287.130">
    <property type="match status" value="1"/>
</dbReference>
<evidence type="ECO:0000256" key="6">
    <source>
        <dbReference type="SAM" id="Coils"/>
    </source>
</evidence>
<dbReference type="PANTHER" id="PTHR43304:SF1">
    <property type="entry name" value="PAC DOMAIN-CONTAINING PROTEIN"/>
    <property type="match status" value="1"/>
</dbReference>
<evidence type="ECO:0000256" key="2">
    <source>
        <dbReference type="ARBA" id="ARBA00012438"/>
    </source>
</evidence>
<proteinExistence type="predicted"/>
<dbReference type="InterPro" id="IPR004358">
    <property type="entry name" value="Sig_transdc_His_kin-like_C"/>
</dbReference>
<evidence type="ECO:0000256" key="5">
    <source>
        <dbReference type="ARBA" id="ARBA00022777"/>
    </source>
</evidence>
<evidence type="ECO:0000256" key="1">
    <source>
        <dbReference type="ARBA" id="ARBA00000085"/>
    </source>
</evidence>
<keyword evidence="3" id="KW-0597">Phosphoprotein</keyword>
<dbReference type="InterPro" id="IPR036097">
    <property type="entry name" value="HisK_dim/P_sf"/>
</dbReference>
<dbReference type="InterPro" id="IPR052162">
    <property type="entry name" value="Sensor_kinase/Photoreceptor"/>
</dbReference>
<dbReference type="InterPro" id="IPR003594">
    <property type="entry name" value="HATPase_dom"/>
</dbReference>
<evidence type="ECO:0000313" key="8">
    <source>
        <dbReference type="EMBL" id="MCV9386191.1"/>
    </source>
</evidence>
<name>A0ABT3CRJ9_9BACT</name>
<dbReference type="RefSeq" id="WP_264136976.1">
    <property type="nucleotide sequence ID" value="NZ_JAOYOD010000001.1"/>
</dbReference>
<comment type="catalytic activity">
    <reaction evidence="1">
        <text>ATP + protein L-histidine = ADP + protein N-phospho-L-histidine.</text>
        <dbReference type="EC" id="2.7.13.3"/>
    </reaction>
</comment>
<dbReference type="PRINTS" id="PR00344">
    <property type="entry name" value="BCTRLSENSOR"/>
</dbReference>
<dbReference type="PANTHER" id="PTHR43304">
    <property type="entry name" value="PHYTOCHROME-LIKE PROTEIN CPH1"/>
    <property type="match status" value="1"/>
</dbReference>
<dbReference type="InterPro" id="IPR005467">
    <property type="entry name" value="His_kinase_dom"/>
</dbReference>
<evidence type="ECO:0000313" key="9">
    <source>
        <dbReference type="Proteomes" id="UP001300692"/>
    </source>
</evidence>
<dbReference type="Pfam" id="PF02518">
    <property type="entry name" value="HATPase_c"/>
    <property type="match status" value="1"/>
</dbReference>
<dbReference type="EC" id="2.7.13.3" evidence="2"/>
<dbReference type="Proteomes" id="UP001300692">
    <property type="component" value="Unassembled WGS sequence"/>
</dbReference>